<evidence type="ECO:0000256" key="2">
    <source>
        <dbReference type="ARBA" id="ARBA00022741"/>
    </source>
</evidence>
<dbReference type="EMBL" id="CP012333">
    <property type="protein sequence ID" value="AKV02013.1"/>
    <property type="molecule type" value="Genomic_DNA"/>
</dbReference>
<dbReference type="GO" id="GO:0004674">
    <property type="term" value="F:protein serine/threonine kinase activity"/>
    <property type="evidence" value="ECO:0007669"/>
    <property type="project" value="UniProtKB-KW"/>
</dbReference>
<organism evidence="7 8">
    <name type="scientific">Labilithrix luteola</name>
    <dbReference type="NCBI Taxonomy" id="1391654"/>
    <lineage>
        <taxon>Bacteria</taxon>
        <taxon>Pseudomonadati</taxon>
        <taxon>Myxococcota</taxon>
        <taxon>Polyangia</taxon>
        <taxon>Polyangiales</taxon>
        <taxon>Labilitrichaceae</taxon>
        <taxon>Labilithrix</taxon>
    </lineage>
</organism>
<dbReference type="InterPro" id="IPR008266">
    <property type="entry name" value="Tyr_kinase_AS"/>
</dbReference>
<dbReference type="Pfam" id="PF00069">
    <property type="entry name" value="Pkinase"/>
    <property type="match status" value="1"/>
</dbReference>
<evidence type="ECO:0000313" key="7">
    <source>
        <dbReference type="EMBL" id="AKV02013.1"/>
    </source>
</evidence>
<dbReference type="KEGG" id="llu:AKJ09_08676"/>
<sequence>MHPRRARDPYFVRMFLEEARIASRVKHPNVVSTFDFVADESEVFLVMEYVNGESLEKIMGGLPRPMPAPVAVSIMCGVLEGLHAAHEATSDAGEPLLVVHRDVSPHNVLIGSDGVARVFDFGIAKAIDSAEDTREGVVKGKVAYMAPEQVRGAIDRRSDVYAAGVMLWELLVSRRRHAGEANDQLFLKLARNELTAPAPPSTLVADLPRAIDDVVARATSPDPNARFATAREMALALEAAMLPSPAREVAHWLRDVANVRLSQLSAIERQIAGDDSVVLSRPPTLMPGPMVAPPTTLPSLVSSTMPVATGPSSVFPPFEPARRNWTMPAAFIAFTAALLLVGLRTWPRDSEPAAAPAAAGPAVVTAQASAASSVVAPAESASTSVVDGSAPAKGNDLRPAWAPKHVVASPPPAPKPAAPPPIAPAPPPTAKATAAPAKAGCDNPFVIGPDGIRQIKPECL</sequence>
<protein>
    <submittedName>
        <fullName evidence="7">Serine/threonine protein kinase</fullName>
    </submittedName>
</protein>
<keyword evidence="4" id="KW-0067">ATP-binding</keyword>
<dbReference type="Proteomes" id="UP000064967">
    <property type="component" value="Chromosome"/>
</dbReference>
<dbReference type="PANTHER" id="PTHR43289:SF6">
    <property type="entry name" value="SERINE_THREONINE-PROTEIN KINASE NEKL-3"/>
    <property type="match status" value="1"/>
</dbReference>
<keyword evidence="2" id="KW-0547">Nucleotide-binding</keyword>
<evidence type="ECO:0000259" key="6">
    <source>
        <dbReference type="PROSITE" id="PS50011"/>
    </source>
</evidence>
<dbReference type="STRING" id="1391654.AKJ09_08676"/>
<feature type="region of interest" description="Disordered" evidence="5">
    <location>
        <begin position="377"/>
        <end position="436"/>
    </location>
</feature>
<dbReference type="InterPro" id="IPR011009">
    <property type="entry name" value="Kinase-like_dom_sf"/>
</dbReference>
<name>A0A0K1Q8E5_9BACT</name>
<keyword evidence="8" id="KW-1185">Reference proteome</keyword>
<keyword evidence="1" id="KW-0808">Transferase</keyword>
<accession>A0A0K1Q8E5</accession>
<dbReference type="Gene3D" id="1.10.510.10">
    <property type="entry name" value="Transferase(Phosphotransferase) domain 1"/>
    <property type="match status" value="1"/>
</dbReference>
<dbReference type="InterPro" id="IPR000719">
    <property type="entry name" value="Prot_kinase_dom"/>
</dbReference>
<dbReference type="CDD" id="cd14014">
    <property type="entry name" value="STKc_PknB_like"/>
    <property type="match status" value="1"/>
</dbReference>
<evidence type="ECO:0000256" key="4">
    <source>
        <dbReference type="ARBA" id="ARBA00022840"/>
    </source>
</evidence>
<keyword evidence="3 7" id="KW-0418">Kinase</keyword>
<dbReference type="Gene3D" id="3.30.200.20">
    <property type="entry name" value="Phosphorylase Kinase, domain 1"/>
    <property type="match status" value="1"/>
</dbReference>
<dbReference type="PROSITE" id="PS50011">
    <property type="entry name" value="PROTEIN_KINASE_DOM"/>
    <property type="match status" value="1"/>
</dbReference>
<feature type="compositionally biased region" description="Pro residues" evidence="5">
    <location>
        <begin position="409"/>
        <end position="429"/>
    </location>
</feature>
<keyword evidence="7" id="KW-0723">Serine/threonine-protein kinase</keyword>
<evidence type="ECO:0000256" key="3">
    <source>
        <dbReference type="ARBA" id="ARBA00022777"/>
    </source>
</evidence>
<dbReference type="PROSITE" id="PS00109">
    <property type="entry name" value="PROTEIN_KINASE_TYR"/>
    <property type="match status" value="1"/>
</dbReference>
<evidence type="ECO:0000313" key="8">
    <source>
        <dbReference type="Proteomes" id="UP000064967"/>
    </source>
</evidence>
<evidence type="ECO:0000256" key="1">
    <source>
        <dbReference type="ARBA" id="ARBA00022679"/>
    </source>
</evidence>
<proteinExistence type="predicted"/>
<evidence type="ECO:0000256" key="5">
    <source>
        <dbReference type="SAM" id="MobiDB-lite"/>
    </source>
</evidence>
<dbReference type="PATRIC" id="fig|1391654.3.peg.8788"/>
<dbReference type="SUPFAM" id="SSF56112">
    <property type="entry name" value="Protein kinase-like (PK-like)"/>
    <property type="match status" value="1"/>
</dbReference>
<dbReference type="AlphaFoldDB" id="A0A0K1Q8E5"/>
<dbReference type="GO" id="GO:0005524">
    <property type="term" value="F:ATP binding"/>
    <property type="evidence" value="ECO:0007669"/>
    <property type="project" value="UniProtKB-KW"/>
</dbReference>
<feature type="compositionally biased region" description="Low complexity" evidence="5">
    <location>
        <begin position="377"/>
        <end position="386"/>
    </location>
</feature>
<reference evidence="7 8" key="1">
    <citation type="submission" date="2015-08" db="EMBL/GenBank/DDBJ databases">
        <authorList>
            <person name="Babu N.S."/>
            <person name="Beckwith C.J."/>
            <person name="Beseler K.G."/>
            <person name="Brison A."/>
            <person name="Carone J.V."/>
            <person name="Caskin T.P."/>
            <person name="Diamond M."/>
            <person name="Durham M.E."/>
            <person name="Foxe J.M."/>
            <person name="Go M."/>
            <person name="Henderson B.A."/>
            <person name="Jones I.B."/>
            <person name="McGettigan J.A."/>
            <person name="Micheletti S.J."/>
            <person name="Nasrallah M.E."/>
            <person name="Ortiz D."/>
            <person name="Piller C.R."/>
            <person name="Privatt S.R."/>
            <person name="Schneider S.L."/>
            <person name="Sharp S."/>
            <person name="Smith T.C."/>
            <person name="Stanton J.D."/>
            <person name="Ullery H.E."/>
            <person name="Wilson R.J."/>
            <person name="Serrano M.G."/>
            <person name="Buck G."/>
            <person name="Lee V."/>
            <person name="Wang Y."/>
            <person name="Carvalho R."/>
            <person name="Voegtly L."/>
            <person name="Shi R."/>
            <person name="Duckworth R."/>
            <person name="Johnson A."/>
            <person name="Loviza R."/>
            <person name="Walstead R."/>
            <person name="Shah Z."/>
            <person name="Kiflezghi M."/>
            <person name="Wade K."/>
            <person name="Ball S.L."/>
            <person name="Bradley K.W."/>
            <person name="Asai D.J."/>
            <person name="Bowman C.A."/>
            <person name="Russell D.A."/>
            <person name="Pope W.H."/>
            <person name="Jacobs-Sera D."/>
            <person name="Hendrix R.W."/>
            <person name="Hatfull G.F."/>
        </authorList>
    </citation>
    <scope>NUCLEOTIDE SEQUENCE [LARGE SCALE GENOMIC DNA]</scope>
    <source>
        <strain evidence="7 8">DSM 27648</strain>
    </source>
</reference>
<gene>
    <name evidence="7" type="ORF">AKJ09_08676</name>
</gene>
<feature type="domain" description="Protein kinase" evidence="6">
    <location>
        <begin position="1"/>
        <end position="241"/>
    </location>
</feature>
<dbReference type="PANTHER" id="PTHR43289">
    <property type="entry name" value="MITOGEN-ACTIVATED PROTEIN KINASE KINASE KINASE 20-RELATED"/>
    <property type="match status" value="1"/>
</dbReference>